<dbReference type="KEGG" id="abm:ABSDF1027"/>
<dbReference type="EMBL" id="CU468230">
    <property type="protein sequence ID" value="CAP00382.1"/>
    <property type="molecule type" value="Genomic_DNA"/>
</dbReference>
<sequence length="98" mass="11293">MKFSHCGYIKKDTDNTFRLDHRDCIYSNMTPEIAKALGFNRTSELEKMNTPKQISVVITTKVADEKCAKQKVGEALANLYSITYDEWTDDIWQAIKLL</sequence>
<name>B0VTU5_ACIBS</name>
<protein>
    <submittedName>
        <fullName evidence="1">Uncharacterized protein</fullName>
    </submittedName>
</protein>
<dbReference type="Proteomes" id="UP000001741">
    <property type="component" value="Chromosome"/>
</dbReference>
<evidence type="ECO:0000313" key="1">
    <source>
        <dbReference type="EMBL" id="CAP00382.1"/>
    </source>
</evidence>
<dbReference type="BioCyc" id="ABAU509170:GCL9-829-MONOMER"/>
<gene>
    <name evidence="1" type="ordered locus">ABSDF1027</name>
</gene>
<evidence type="ECO:0000313" key="2">
    <source>
        <dbReference type="Proteomes" id="UP000001741"/>
    </source>
</evidence>
<dbReference type="HOGENOM" id="CLU_2327464_0_0_6"/>
<proteinExistence type="predicted"/>
<reference evidence="1 2" key="1">
    <citation type="journal article" date="2008" name="PLoS ONE">
        <title>Comparative analysis of Acinetobacters: three genomes for three lifestyles.</title>
        <authorList>
            <person name="Vallenet D."/>
            <person name="Nordmann P."/>
            <person name="Barbe V."/>
            <person name="Poirel L."/>
            <person name="Mangenot S."/>
            <person name="Bataille E."/>
            <person name="Dossat C."/>
            <person name="Gas S."/>
            <person name="Kreimeyer A."/>
            <person name="Lenoble P."/>
            <person name="Oztas S."/>
            <person name="Poulain J."/>
            <person name="Segurens B."/>
            <person name="Robert C."/>
            <person name="Abergel C."/>
            <person name="Claverie J.M."/>
            <person name="Raoult D."/>
            <person name="Medigue C."/>
            <person name="Weissenbach J."/>
            <person name="Cruveiller S."/>
        </authorList>
    </citation>
    <scope>NUCLEOTIDE SEQUENCE [LARGE SCALE GENOMIC DNA]</scope>
    <source>
        <strain evidence="1 2">SDF</strain>
    </source>
</reference>
<dbReference type="AlphaFoldDB" id="B0VTU5"/>
<accession>B0VTU5</accession>
<organism evidence="1 2">
    <name type="scientific">Acinetobacter baumannii (strain SDF)</name>
    <dbReference type="NCBI Taxonomy" id="509170"/>
    <lineage>
        <taxon>Bacteria</taxon>
        <taxon>Pseudomonadati</taxon>
        <taxon>Pseudomonadota</taxon>
        <taxon>Gammaproteobacteria</taxon>
        <taxon>Moraxellales</taxon>
        <taxon>Moraxellaceae</taxon>
        <taxon>Acinetobacter</taxon>
        <taxon>Acinetobacter calcoaceticus/baumannii complex</taxon>
    </lineage>
</organism>